<dbReference type="Gene3D" id="1.10.240.10">
    <property type="entry name" value="Tyrosyl-Transfer RNA Synthetase"/>
    <property type="match status" value="1"/>
</dbReference>
<gene>
    <name evidence="13 14" type="primary">LOC107223449</name>
</gene>
<keyword evidence="12" id="KW-1185">Reference proteome</keyword>
<comment type="subcellular location">
    <subcellularLocation>
        <location evidence="1">Mitochondrion</location>
    </subcellularLocation>
</comment>
<keyword evidence="8 11" id="KW-0030">Aminoacyl-tRNA synthetase</keyword>
<dbReference type="PANTHER" id="PTHR43766:SF1">
    <property type="entry name" value="TRYPTOPHAN--TRNA LIGASE, MITOCHONDRIAL"/>
    <property type="match status" value="1"/>
</dbReference>
<evidence type="ECO:0000256" key="10">
    <source>
        <dbReference type="ARBA" id="ARBA00049929"/>
    </source>
</evidence>
<evidence type="ECO:0000256" key="6">
    <source>
        <dbReference type="ARBA" id="ARBA00022840"/>
    </source>
</evidence>
<evidence type="ECO:0000313" key="14">
    <source>
        <dbReference type="RefSeq" id="XP_046585692.1"/>
    </source>
</evidence>
<dbReference type="InterPro" id="IPR001412">
    <property type="entry name" value="aa-tRNA-synth_I_CS"/>
</dbReference>
<dbReference type="InterPro" id="IPR024109">
    <property type="entry name" value="Trp-tRNA-ligase_bac-type"/>
</dbReference>
<reference evidence="13 14" key="1">
    <citation type="submission" date="2025-05" db="UniProtKB">
        <authorList>
            <consortium name="RefSeq"/>
        </authorList>
    </citation>
    <scope>IDENTIFICATION</scope>
    <source>
        <tissue evidence="13 14">Thorax and Abdomen</tissue>
    </source>
</reference>
<evidence type="ECO:0000313" key="13">
    <source>
        <dbReference type="RefSeq" id="XP_046585691.1"/>
    </source>
</evidence>
<evidence type="ECO:0000256" key="2">
    <source>
        <dbReference type="ARBA" id="ARBA00005594"/>
    </source>
</evidence>
<dbReference type="PROSITE" id="PS00178">
    <property type="entry name" value="AA_TRNA_LIGASE_I"/>
    <property type="match status" value="1"/>
</dbReference>
<dbReference type="PRINTS" id="PR01039">
    <property type="entry name" value="TRNASYNTHTRP"/>
</dbReference>
<dbReference type="Gene3D" id="3.40.50.620">
    <property type="entry name" value="HUPs"/>
    <property type="match status" value="1"/>
</dbReference>
<comment type="similarity">
    <text evidence="2 11">Belongs to the class-I aminoacyl-tRNA synthetase family.</text>
</comment>
<evidence type="ECO:0000256" key="9">
    <source>
        <dbReference type="ARBA" id="ARBA00030268"/>
    </source>
</evidence>
<dbReference type="HAMAP" id="MF_00140_B">
    <property type="entry name" value="Trp_tRNA_synth_B"/>
    <property type="match status" value="1"/>
</dbReference>
<evidence type="ECO:0000256" key="7">
    <source>
        <dbReference type="ARBA" id="ARBA00022917"/>
    </source>
</evidence>
<evidence type="ECO:0000256" key="1">
    <source>
        <dbReference type="ARBA" id="ARBA00004173"/>
    </source>
</evidence>
<evidence type="ECO:0000313" key="12">
    <source>
        <dbReference type="Proteomes" id="UP000829291"/>
    </source>
</evidence>
<dbReference type="CDD" id="cd00806">
    <property type="entry name" value="TrpRS_core"/>
    <property type="match status" value="1"/>
</dbReference>
<dbReference type="EC" id="6.1.1.2" evidence="3"/>
<evidence type="ECO:0000256" key="11">
    <source>
        <dbReference type="RuleBase" id="RU363036"/>
    </source>
</evidence>
<name>A0ABM3FCE5_NEOLC</name>
<dbReference type="PANTHER" id="PTHR43766">
    <property type="entry name" value="TRYPTOPHAN--TRNA LIGASE, MITOCHONDRIAL"/>
    <property type="match status" value="1"/>
</dbReference>
<dbReference type="InterPro" id="IPR014729">
    <property type="entry name" value="Rossmann-like_a/b/a_fold"/>
</dbReference>
<dbReference type="Proteomes" id="UP000829291">
    <property type="component" value="Chromosome 1"/>
</dbReference>
<evidence type="ECO:0000256" key="3">
    <source>
        <dbReference type="ARBA" id="ARBA00013161"/>
    </source>
</evidence>
<protein>
    <recommendedName>
        <fullName evidence="3">tryptophan--tRNA ligase</fullName>
        <ecNumber evidence="3">6.1.1.2</ecNumber>
    </recommendedName>
    <alternativeName>
        <fullName evidence="9">Tryptophanyl-tRNA synthetase</fullName>
    </alternativeName>
</protein>
<dbReference type="GeneID" id="107223449"/>
<dbReference type="Pfam" id="PF00579">
    <property type="entry name" value="tRNA-synt_1b"/>
    <property type="match status" value="1"/>
</dbReference>
<dbReference type="GO" id="GO:0016874">
    <property type="term" value="F:ligase activity"/>
    <property type="evidence" value="ECO:0007669"/>
    <property type="project" value="UniProtKB-KW"/>
</dbReference>
<dbReference type="SUPFAM" id="SSF52374">
    <property type="entry name" value="Nucleotidylyl transferase"/>
    <property type="match status" value="1"/>
</dbReference>
<keyword evidence="6 11" id="KW-0067">ATP-binding</keyword>
<dbReference type="InterPro" id="IPR002305">
    <property type="entry name" value="aa-tRNA-synth_Ic"/>
</dbReference>
<dbReference type="NCBIfam" id="TIGR00233">
    <property type="entry name" value="trpS"/>
    <property type="match status" value="1"/>
</dbReference>
<dbReference type="RefSeq" id="XP_046585691.1">
    <property type="nucleotide sequence ID" value="XM_046729735.1"/>
</dbReference>
<accession>A0ABM3FCE5</accession>
<organism evidence="12 14">
    <name type="scientific">Neodiprion lecontei</name>
    <name type="common">Redheaded pine sawfly</name>
    <dbReference type="NCBI Taxonomy" id="441921"/>
    <lineage>
        <taxon>Eukaryota</taxon>
        <taxon>Metazoa</taxon>
        <taxon>Ecdysozoa</taxon>
        <taxon>Arthropoda</taxon>
        <taxon>Hexapoda</taxon>
        <taxon>Insecta</taxon>
        <taxon>Pterygota</taxon>
        <taxon>Neoptera</taxon>
        <taxon>Endopterygota</taxon>
        <taxon>Hymenoptera</taxon>
        <taxon>Tenthredinoidea</taxon>
        <taxon>Diprionidae</taxon>
        <taxon>Diprioninae</taxon>
        <taxon>Neodiprion</taxon>
    </lineage>
</organism>
<proteinExistence type="inferred from homology"/>
<dbReference type="RefSeq" id="XP_046585692.1">
    <property type="nucleotide sequence ID" value="XM_046729736.1"/>
</dbReference>
<keyword evidence="4 11" id="KW-0436">Ligase</keyword>
<evidence type="ECO:0000256" key="5">
    <source>
        <dbReference type="ARBA" id="ARBA00022741"/>
    </source>
</evidence>
<evidence type="ECO:0000256" key="8">
    <source>
        <dbReference type="ARBA" id="ARBA00023146"/>
    </source>
</evidence>
<sequence length="446" mass="49758">MVGESFSALLVTLDHFISRWFKDLCPAVAAEAFARNSNAFSQTELTYNVEFSAILTICGLLRMFKTLSCSKKLSGNLRVLALNKPTGKRCSSKKAAPNYLPRIFSGIQPTGDVHLGNYLGAIQKWVELQNSNQDVIYSIVDMHSITLPQDPKALKQNILNITATLLACGIDPDKSILFQQSTVSMHTELCWILSCLTTMPRLAHLPQFKEKSATVKDVPLGLYIYPVLQAADILLYKSTHVPVGEDQLQHLQLAQHLAKLFNGKFGETFPIPHSMINDDSSCRIRSLRDPTKKMSKSDPDPKSRLQLTDEPKVLLNKVKKAITDFTSEVTYALDERPGVSNLITIHSLLSGKTHDEICREAQGLDTGRYKLVVADVVIEKLTPIRERLLELEREPQYLEEVLRKGGEKATDIACDCWHEVRDKVGLSNNVLSSASKRELGKLQSSL</sequence>
<keyword evidence="5 11" id="KW-0547">Nucleotide-binding</keyword>
<comment type="catalytic activity">
    <reaction evidence="10">
        <text>tRNA(Trp) + L-tryptophan + ATP = L-tryptophyl-tRNA(Trp) + AMP + diphosphate + H(+)</text>
        <dbReference type="Rhea" id="RHEA:24080"/>
        <dbReference type="Rhea" id="RHEA-COMP:9671"/>
        <dbReference type="Rhea" id="RHEA-COMP:9705"/>
        <dbReference type="ChEBI" id="CHEBI:15378"/>
        <dbReference type="ChEBI" id="CHEBI:30616"/>
        <dbReference type="ChEBI" id="CHEBI:33019"/>
        <dbReference type="ChEBI" id="CHEBI:57912"/>
        <dbReference type="ChEBI" id="CHEBI:78442"/>
        <dbReference type="ChEBI" id="CHEBI:78535"/>
        <dbReference type="ChEBI" id="CHEBI:456215"/>
        <dbReference type="EC" id="6.1.1.2"/>
    </reaction>
</comment>
<dbReference type="InterPro" id="IPR002306">
    <property type="entry name" value="Trp-tRNA-ligase"/>
</dbReference>
<evidence type="ECO:0000256" key="4">
    <source>
        <dbReference type="ARBA" id="ARBA00022598"/>
    </source>
</evidence>
<dbReference type="InterPro" id="IPR050203">
    <property type="entry name" value="Trp-tRNA_synthetase"/>
</dbReference>
<keyword evidence="7 11" id="KW-0648">Protein biosynthesis</keyword>